<comment type="similarity">
    <text evidence="1">Belongs to the GTP cyclohydrolase I type 2/NIF3 family.</text>
</comment>
<evidence type="ECO:0000256" key="4">
    <source>
        <dbReference type="PIRSR" id="PIRSR602678-1"/>
    </source>
</evidence>
<dbReference type="AlphaFoldDB" id="A0A8J6T4W1"/>
<sequence>MKPTLKDFLDFLETIAPGRLAESWDNPGLQVGSLSQKISKIFTSLDPTLNALTSASEANAQLLFTHHPLIFKPLSRLDINSFPGDVVAKTAKSGISIVAAHTNLDAAKGGINDILADLMRLRNVEVLKNADEMDGVGLGRIGYLPEPAGLSLVARDVKKVLGTQNIKVVGKKDTLIHRLAVVGGSGGSLLSLAYEQGADLLLTGDVGHHVALEAKSLGMALLDGGHFHTEKTAFRVFVKNLNKILKAKGWEITFEIDKDETDPIWIDAPVK</sequence>
<feature type="binding site" evidence="4">
    <location>
        <position position="66"/>
    </location>
    <ligand>
        <name>a divalent metal cation</name>
        <dbReference type="ChEBI" id="CHEBI:60240"/>
        <label>1</label>
    </ligand>
</feature>
<name>A0A8J6T4W1_9DELT</name>
<evidence type="ECO:0000256" key="2">
    <source>
        <dbReference type="ARBA" id="ARBA00022112"/>
    </source>
</evidence>
<dbReference type="InterPro" id="IPR036069">
    <property type="entry name" value="DUF34/NIF3_sf"/>
</dbReference>
<dbReference type="NCBIfam" id="TIGR00486">
    <property type="entry name" value="YbgI_SA1388"/>
    <property type="match status" value="1"/>
</dbReference>
<dbReference type="Pfam" id="PF01784">
    <property type="entry name" value="DUF34_NIF3"/>
    <property type="match status" value="1"/>
</dbReference>
<feature type="binding site" evidence="4">
    <location>
        <position position="105"/>
    </location>
    <ligand>
        <name>a divalent metal cation</name>
        <dbReference type="ChEBI" id="CHEBI:60240"/>
        <label>1</label>
    </ligand>
</feature>
<dbReference type="GO" id="GO:0005737">
    <property type="term" value="C:cytoplasm"/>
    <property type="evidence" value="ECO:0007669"/>
    <property type="project" value="TreeGrafter"/>
</dbReference>
<proteinExistence type="inferred from homology"/>
<dbReference type="SUPFAM" id="SSF102705">
    <property type="entry name" value="NIF3 (NGG1p interacting factor 3)-like"/>
    <property type="match status" value="1"/>
</dbReference>
<evidence type="ECO:0000313" key="6">
    <source>
        <dbReference type="Proteomes" id="UP000650524"/>
    </source>
</evidence>
<dbReference type="GO" id="GO:0046872">
    <property type="term" value="F:metal ion binding"/>
    <property type="evidence" value="ECO:0007669"/>
    <property type="project" value="UniProtKB-KW"/>
</dbReference>
<feature type="binding site" evidence="4">
    <location>
        <position position="230"/>
    </location>
    <ligand>
        <name>a divalent metal cation</name>
        <dbReference type="ChEBI" id="CHEBI:60240"/>
        <label>1</label>
    </ligand>
</feature>
<dbReference type="FunFam" id="3.40.1390.30:FF:000001">
    <property type="entry name" value="GTP cyclohydrolase 1 type 2"/>
    <property type="match status" value="1"/>
</dbReference>
<dbReference type="EMBL" id="JACNJD010000091">
    <property type="protein sequence ID" value="MBC8176106.1"/>
    <property type="molecule type" value="Genomic_DNA"/>
</dbReference>
<dbReference type="PANTHER" id="PTHR13799:SF14">
    <property type="entry name" value="GTP CYCLOHYDROLASE 1 TYPE 2 HOMOLOG"/>
    <property type="match status" value="1"/>
</dbReference>
<feature type="binding site" evidence="4">
    <location>
        <position position="67"/>
    </location>
    <ligand>
        <name>a divalent metal cation</name>
        <dbReference type="ChEBI" id="CHEBI:60240"/>
        <label>1</label>
    </ligand>
</feature>
<reference evidence="5 6" key="1">
    <citation type="submission" date="2020-08" db="EMBL/GenBank/DDBJ databases">
        <title>Bridging the membrane lipid divide: bacteria of the FCB group superphylum have the potential to synthesize archaeal ether lipids.</title>
        <authorList>
            <person name="Villanueva L."/>
            <person name="Von Meijenfeldt F.A.B."/>
            <person name="Westbye A.B."/>
            <person name="Yadav S."/>
            <person name="Hopmans E.C."/>
            <person name="Dutilh B.E."/>
            <person name="Sinninghe Damste J.S."/>
        </authorList>
    </citation>
    <scope>NUCLEOTIDE SEQUENCE [LARGE SCALE GENOMIC DNA]</scope>
    <source>
        <strain evidence="5">NIOZ-UU27</strain>
    </source>
</reference>
<dbReference type="Proteomes" id="UP000650524">
    <property type="component" value="Unassembled WGS sequence"/>
</dbReference>
<evidence type="ECO:0000256" key="3">
    <source>
        <dbReference type="ARBA" id="ARBA00022723"/>
    </source>
</evidence>
<gene>
    <name evidence="5" type="ORF">H8E19_01770</name>
</gene>
<evidence type="ECO:0000256" key="1">
    <source>
        <dbReference type="ARBA" id="ARBA00006964"/>
    </source>
</evidence>
<dbReference type="PANTHER" id="PTHR13799">
    <property type="entry name" value="NGG1 INTERACTING FACTOR 3"/>
    <property type="match status" value="1"/>
</dbReference>
<evidence type="ECO:0000313" key="5">
    <source>
        <dbReference type="EMBL" id="MBC8176106.1"/>
    </source>
</evidence>
<accession>A0A8J6T4W1</accession>
<comment type="caution">
    <text evidence="5">The sequence shown here is derived from an EMBL/GenBank/DDBJ whole genome shotgun (WGS) entry which is preliminary data.</text>
</comment>
<feature type="binding site" evidence="4">
    <location>
        <position position="226"/>
    </location>
    <ligand>
        <name>a divalent metal cation</name>
        <dbReference type="ChEBI" id="CHEBI:60240"/>
        <label>1</label>
    </ligand>
</feature>
<organism evidence="5 6">
    <name type="scientific">Candidatus Desulfacyla euxinica</name>
    <dbReference type="NCBI Taxonomy" id="2841693"/>
    <lineage>
        <taxon>Bacteria</taxon>
        <taxon>Deltaproteobacteria</taxon>
        <taxon>Candidatus Desulfacyla</taxon>
    </lineage>
</organism>
<keyword evidence="3 4" id="KW-0479">Metal-binding</keyword>
<protein>
    <recommendedName>
        <fullName evidence="2">GTP cyclohydrolase 1 type 2 homolog</fullName>
    </recommendedName>
</protein>
<dbReference type="Gene3D" id="3.40.1390.30">
    <property type="entry name" value="NIF3 (NGG1p interacting factor 3)-like"/>
    <property type="match status" value="2"/>
</dbReference>
<dbReference type="InterPro" id="IPR002678">
    <property type="entry name" value="DUF34/NIF3"/>
</dbReference>